<evidence type="ECO:0000313" key="3">
    <source>
        <dbReference type="Proteomes" id="UP000324222"/>
    </source>
</evidence>
<dbReference type="Proteomes" id="UP000324222">
    <property type="component" value="Unassembled WGS sequence"/>
</dbReference>
<feature type="region of interest" description="Disordered" evidence="1">
    <location>
        <begin position="1"/>
        <end position="47"/>
    </location>
</feature>
<dbReference type="AlphaFoldDB" id="A0A5B7D180"/>
<feature type="compositionally biased region" description="Gly residues" evidence="1">
    <location>
        <begin position="27"/>
        <end position="41"/>
    </location>
</feature>
<name>A0A5B7D180_PORTR</name>
<dbReference type="EMBL" id="VSRR010000410">
    <property type="protein sequence ID" value="MPC15238.1"/>
    <property type="molecule type" value="Genomic_DNA"/>
</dbReference>
<reference evidence="2 3" key="1">
    <citation type="submission" date="2019-05" db="EMBL/GenBank/DDBJ databases">
        <title>Another draft genome of Portunus trituberculatus and its Hox gene families provides insights of decapod evolution.</title>
        <authorList>
            <person name="Jeong J.-H."/>
            <person name="Song I."/>
            <person name="Kim S."/>
            <person name="Choi T."/>
            <person name="Kim D."/>
            <person name="Ryu S."/>
            <person name="Kim W."/>
        </authorList>
    </citation>
    <scope>NUCLEOTIDE SEQUENCE [LARGE SCALE GENOMIC DNA]</scope>
    <source>
        <tissue evidence="2">Muscle</tissue>
    </source>
</reference>
<organism evidence="2 3">
    <name type="scientific">Portunus trituberculatus</name>
    <name type="common">Swimming crab</name>
    <name type="synonym">Neptunus trituberculatus</name>
    <dbReference type="NCBI Taxonomy" id="210409"/>
    <lineage>
        <taxon>Eukaryota</taxon>
        <taxon>Metazoa</taxon>
        <taxon>Ecdysozoa</taxon>
        <taxon>Arthropoda</taxon>
        <taxon>Crustacea</taxon>
        <taxon>Multicrustacea</taxon>
        <taxon>Malacostraca</taxon>
        <taxon>Eumalacostraca</taxon>
        <taxon>Eucarida</taxon>
        <taxon>Decapoda</taxon>
        <taxon>Pleocyemata</taxon>
        <taxon>Brachyura</taxon>
        <taxon>Eubrachyura</taxon>
        <taxon>Portunoidea</taxon>
        <taxon>Portunidae</taxon>
        <taxon>Portuninae</taxon>
        <taxon>Portunus</taxon>
    </lineage>
</organism>
<keyword evidence="3" id="KW-1185">Reference proteome</keyword>
<accession>A0A5B7D180</accession>
<protein>
    <submittedName>
        <fullName evidence="2">Uncharacterized protein</fullName>
    </submittedName>
</protein>
<evidence type="ECO:0000313" key="2">
    <source>
        <dbReference type="EMBL" id="MPC15238.1"/>
    </source>
</evidence>
<feature type="region of interest" description="Disordered" evidence="1">
    <location>
        <begin position="151"/>
        <end position="181"/>
    </location>
</feature>
<gene>
    <name evidence="2" type="ORF">E2C01_008023</name>
</gene>
<sequence length="181" mass="18640">MERTKRKFYGEEDELSMGCEDALDSTPGGGRGSLGGVGSGGALNKHSPLSATVTNLAADPMDVDDDYPDYADSDDYHTQIRSALKKKAFEDAGISPQTAVALQAQQNTAAQAGASSGGGSMLGGRDVTLNMLNASESEVDVEGMGGVELPAKTNASLENNRGSTASLGTMVIRSRHVSDPG</sequence>
<feature type="compositionally biased region" description="Polar residues" evidence="1">
    <location>
        <begin position="153"/>
        <end position="167"/>
    </location>
</feature>
<proteinExistence type="predicted"/>
<evidence type="ECO:0000256" key="1">
    <source>
        <dbReference type="SAM" id="MobiDB-lite"/>
    </source>
</evidence>
<comment type="caution">
    <text evidence="2">The sequence shown here is derived from an EMBL/GenBank/DDBJ whole genome shotgun (WGS) entry which is preliminary data.</text>
</comment>